<organism evidence="1 2">
    <name type="scientific">Corchorus olitorius</name>
    <dbReference type="NCBI Taxonomy" id="93759"/>
    <lineage>
        <taxon>Eukaryota</taxon>
        <taxon>Viridiplantae</taxon>
        <taxon>Streptophyta</taxon>
        <taxon>Embryophyta</taxon>
        <taxon>Tracheophyta</taxon>
        <taxon>Spermatophyta</taxon>
        <taxon>Magnoliopsida</taxon>
        <taxon>eudicotyledons</taxon>
        <taxon>Gunneridae</taxon>
        <taxon>Pentapetalae</taxon>
        <taxon>rosids</taxon>
        <taxon>malvids</taxon>
        <taxon>Malvales</taxon>
        <taxon>Malvaceae</taxon>
        <taxon>Grewioideae</taxon>
        <taxon>Apeibeae</taxon>
        <taxon>Corchorus</taxon>
    </lineage>
</organism>
<keyword evidence="2" id="KW-1185">Reference proteome</keyword>
<name>A0A1R3G0I7_9ROSI</name>
<dbReference type="EMBL" id="AWUE01024108">
    <property type="protein sequence ID" value="OMO51602.1"/>
    <property type="molecule type" value="Genomic_DNA"/>
</dbReference>
<evidence type="ECO:0000313" key="2">
    <source>
        <dbReference type="Proteomes" id="UP000187203"/>
    </source>
</evidence>
<evidence type="ECO:0000313" key="1">
    <source>
        <dbReference type="EMBL" id="OMO51602.1"/>
    </source>
</evidence>
<proteinExistence type="predicted"/>
<dbReference type="AlphaFoldDB" id="A0A1R3G0I7"/>
<reference evidence="2" key="1">
    <citation type="submission" date="2013-09" db="EMBL/GenBank/DDBJ databases">
        <title>Corchorus olitorius genome sequencing.</title>
        <authorList>
            <person name="Alam M."/>
            <person name="Haque M.S."/>
            <person name="Islam M.S."/>
            <person name="Emdad E.M."/>
            <person name="Islam M.M."/>
            <person name="Ahmed B."/>
            <person name="Halim A."/>
            <person name="Hossen Q.M.M."/>
            <person name="Hossain M.Z."/>
            <person name="Ahmed R."/>
            <person name="Khan M.M."/>
            <person name="Islam R."/>
            <person name="Rashid M.M."/>
            <person name="Khan S.A."/>
            <person name="Rahman M.S."/>
            <person name="Alam M."/>
            <person name="Yahiya A.S."/>
            <person name="Khan M.S."/>
            <person name="Azam M.S."/>
            <person name="Haque T."/>
            <person name="Lashkar M.Z.H."/>
            <person name="Akhand A.I."/>
            <person name="Morshed G."/>
            <person name="Roy S."/>
            <person name="Uddin K.S."/>
            <person name="Rabeya T."/>
            <person name="Hossain A.S."/>
            <person name="Chowdhury A."/>
            <person name="Snigdha A.R."/>
            <person name="Mortoza M.S."/>
            <person name="Matin S.A."/>
            <person name="Hoque S.M.E."/>
            <person name="Islam M.K."/>
            <person name="Roy D.K."/>
            <person name="Haider R."/>
            <person name="Moosa M.M."/>
            <person name="Elias S.M."/>
            <person name="Hasan A.M."/>
            <person name="Jahan S."/>
            <person name="Shafiuddin M."/>
            <person name="Mahmood N."/>
            <person name="Shommy N.S."/>
        </authorList>
    </citation>
    <scope>NUCLEOTIDE SEQUENCE [LARGE SCALE GENOMIC DNA]</scope>
    <source>
        <strain evidence="2">cv. O-4</strain>
    </source>
</reference>
<dbReference type="Proteomes" id="UP000187203">
    <property type="component" value="Unassembled WGS sequence"/>
</dbReference>
<accession>A0A1R3G0I7</accession>
<gene>
    <name evidence="1" type="ORF">COLO4_37608</name>
</gene>
<protein>
    <submittedName>
        <fullName evidence="1">Uncharacterized protein</fullName>
    </submittedName>
</protein>
<comment type="caution">
    <text evidence="1">The sequence shown here is derived from an EMBL/GenBank/DDBJ whole genome shotgun (WGS) entry which is preliminary data.</text>
</comment>
<sequence length="108" mass="12204">MEGLESCRERGDPACEECGISFSKKSAQCVPPATTDSPIFSVERAFFLSLNRFLLILSNQFICPFVQVKFCCDQVDVHVWEAGKGNLLQVFFAPLIRVLQYNCFCLIE</sequence>